<feature type="transmembrane region" description="Helical" evidence="8">
    <location>
        <begin position="404"/>
        <end position="422"/>
    </location>
</feature>
<dbReference type="EMBL" id="CAEZVV010000096">
    <property type="protein sequence ID" value="CAB4651523.1"/>
    <property type="molecule type" value="Genomic_DNA"/>
</dbReference>
<organism evidence="10">
    <name type="scientific">freshwater metagenome</name>
    <dbReference type="NCBI Taxonomy" id="449393"/>
    <lineage>
        <taxon>unclassified sequences</taxon>
        <taxon>metagenomes</taxon>
        <taxon>ecological metagenomes</taxon>
    </lineage>
</organism>
<dbReference type="GO" id="GO:0005886">
    <property type="term" value="C:plasma membrane"/>
    <property type="evidence" value="ECO:0007669"/>
    <property type="project" value="UniProtKB-SubCell"/>
</dbReference>
<feature type="transmembrane region" description="Helical" evidence="8">
    <location>
        <begin position="145"/>
        <end position="164"/>
    </location>
</feature>
<evidence type="ECO:0000259" key="9">
    <source>
        <dbReference type="Pfam" id="PF01757"/>
    </source>
</evidence>
<keyword evidence="6 8" id="KW-0472">Membrane</keyword>
<evidence type="ECO:0000256" key="2">
    <source>
        <dbReference type="ARBA" id="ARBA00022475"/>
    </source>
</evidence>
<evidence type="ECO:0000256" key="6">
    <source>
        <dbReference type="ARBA" id="ARBA00023136"/>
    </source>
</evidence>
<feature type="transmembrane region" description="Helical" evidence="8">
    <location>
        <begin position="434"/>
        <end position="454"/>
    </location>
</feature>
<evidence type="ECO:0000256" key="4">
    <source>
        <dbReference type="ARBA" id="ARBA00022692"/>
    </source>
</evidence>
<dbReference type="AlphaFoldDB" id="A0A6J6KSP7"/>
<keyword evidence="3" id="KW-0808">Transferase</keyword>
<evidence type="ECO:0000313" key="10">
    <source>
        <dbReference type="EMBL" id="CAB4651523.1"/>
    </source>
</evidence>
<protein>
    <submittedName>
        <fullName evidence="10">Unannotated protein</fullName>
    </submittedName>
</protein>
<name>A0A6J6KSP7_9ZZZZ</name>
<accession>A0A6J6KSP7</accession>
<evidence type="ECO:0000256" key="3">
    <source>
        <dbReference type="ARBA" id="ARBA00022679"/>
    </source>
</evidence>
<keyword evidence="4 8" id="KW-0812">Transmembrane</keyword>
<gene>
    <name evidence="10" type="ORF">UFOPK2143_01308</name>
</gene>
<feature type="transmembrane region" description="Helical" evidence="8">
    <location>
        <begin position="303"/>
        <end position="322"/>
    </location>
</feature>
<dbReference type="InterPro" id="IPR002656">
    <property type="entry name" value="Acyl_transf_3_dom"/>
</dbReference>
<feature type="transmembrane region" description="Helical" evidence="8">
    <location>
        <begin position="102"/>
        <end position="124"/>
    </location>
</feature>
<evidence type="ECO:0000256" key="1">
    <source>
        <dbReference type="ARBA" id="ARBA00004651"/>
    </source>
</evidence>
<feature type="transmembrane region" description="Helical" evidence="8">
    <location>
        <begin position="80"/>
        <end position="96"/>
    </location>
</feature>
<evidence type="ECO:0000256" key="8">
    <source>
        <dbReference type="SAM" id="Phobius"/>
    </source>
</evidence>
<feature type="transmembrane region" description="Helical" evidence="8">
    <location>
        <begin position="328"/>
        <end position="345"/>
    </location>
</feature>
<evidence type="ECO:0000256" key="7">
    <source>
        <dbReference type="ARBA" id="ARBA00023315"/>
    </source>
</evidence>
<feature type="transmembrane region" description="Helical" evidence="8">
    <location>
        <begin position="270"/>
        <end position="291"/>
    </location>
</feature>
<sequence>MRQGAVALLCQNHLGLVEDQYQGETRPMTVTTGEKGDQADDAGADPIAAAIAAAVVDDGPIDAATINTVKKLDHMPALDGMRGLFVILGPMLYHFAPTFIPGGMFSLDFFFVMSSFLIVSLALNEWDRTGGFKVGAYASRRVRRLMPALMVCFVVVAFATAFFIHPGQISKWTSGTTAGMGWVANWKEIFSQNNYFDADQYSNPQPFRHVWSFAVEEQFYLFAPFFLILCMRWIGRQWLTILSIAGAVGSAIWMSIVFDVNDPSTLARAYYGTDTRAFALFLGIAMAAVFSRWGPPRTNWGHWLTQLVGLLSSIVFVIFLFTESEKSAWMFEYGGFFLVALLAVFMTRSVTTKTGWMHWFYTNRFLMWAGRLGFGLYLYHWLVYIVVDSDKSPDKPGLNSFRDLALGFGLTFLLAWLSYKYIEKPFLKGRWPGWKFAAGMGGAVILTLSLLLYANTVRAPKASATDSPLAIQGQGTTPIALGEGKQCIAPAGSDPTRILVVGDSVMYQIGLALADWCADNPGEILVFNEAHLGCGTTRGGEKLYEEGPGSMGDVCATWADPVDPRLVPDASVVSWVSAIDLYRPDVVLGYASPWDSIDRKVPQLGDEWLRPGDPAYDAFLESEYSEALSVLSAHDSTVVWLVSPRLDRVSKFNSPDRIDRVNEIVLPLVEGLPRAVIIDYQGYLGPRGGTKDKEIRADGVHIRENQLQTVADWLAPQLIDAKRTKTD</sequence>
<keyword evidence="5 8" id="KW-1133">Transmembrane helix</keyword>
<keyword evidence="2" id="KW-1003">Cell membrane</keyword>
<feature type="domain" description="Acyltransferase 3" evidence="9">
    <location>
        <begin position="77"/>
        <end position="419"/>
    </location>
</feature>
<feature type="transmembrane region" description="Helical" evidence="8">
    <location>
        <begin position="365"/>
        <end position="384"/>
    </location>
</feature>
<dbReference type="PANTHER" id="PTHR23028">
    <property type="entry name" value="ACETYLTRANSFERASE"/>
    <property type="match status" value="1"/>
</dbReference>
<dbReference type="Gene3D" id="3.40.50.1110">
    <property type="entry name" value="SGNH hydrolase"/>
    <property type="match status" value="1"/>
</dbReference>
<keyword evidence="7" id="KW-0012">Acyltransferase</keyword>
<dbReference type="Pfam" id="PF01757">
    <property type="entry name" value="Acyl_transf_3"/>
    <property type="match status" value="1"/>
</dbReference>
<feature type="transmembrane region" description="Helical" evidence="8">
    <location>
        <begin position="210"/>
        <end position="231"/>
    </location>
</feature>
<dbReference type="SUPFAM" id="SSF52266">
    <property type="entry name" value="SGNH hydrolase"/>
    <property type="match status" value="1"/>
</dbReference>
<dbReference type="InterPro" id="IPR050879">
    <property type="entry name" value="Acyltransferase_3"/>
</dbReference>
<feature type="transmembrane region" description="Helical" evidence="8">
    <location>
        <begin position="238"/>
        <end position="258"/>
    </location>
</feature>
<dbReference type="PANTHER" id="PTHR23028:SF53">
    <property type="entry name" value="ACYL_TRANSF_3 DOMAIN-CONTAINING PROTEIN"/>
    <property type="match status" value="1"/>
</dbReference>
<evidence type="ECO:0000256" key="5">
    <source>
        <dbReference type="ARBA" id="ARBA00022989"/>
    </source>
</evidence>
<reference evidence="10" key="1">
    <citation type="submission" date="2020-05" db="EMBL/GenBank/DDBJ databases">
        <authorList>
            <person name="Chiriac C."/>
            <person name="Salcher M."/>
            <person name="Ghai R."/>
            <person name="Kavagutti S V."/>
        </authorList>
    </citation>
    <scope>NUCLEOTIDE SEQUENCE</scope>
</reference>
<dbReference type="GO" id="GO:0009103">
    <property type="term" value="P:lipopolysaccharide biosynthetic process"/>
    <property type="evidence" value="ECO:0007669"/>
    <property type="project" value="TreeGrafter"/>
</dbReference>
<proteinExistence type="predicted"/>
<dbReference type="InterPro" id="IPR036514">
    <property type="entry name" value="SGNH_hydro_sf"/>
</dbReference>
<comment type="subcellular location">
    <subcellularLocation>
        <location evidence="1">Cell membrane</location>
        <topology evidence="1">Multi-pass membrane protein</topology>
    </subcellularLocation>
</comment>
<dbReference type="GO" id="GO:0016747">
    <property type="term" value="F:acyltransferase activity, transferring groups other than amino-acyl groups"/>
    <property type="evidence" value="ECO:0007669"/>
    <property type="project" value="InterPro"/>
</dbReference>